<dbReference type="InterPro" id="IPR029063">
    <property type="entry name" value="SAM-dependent_MTases_sf"/>
</dbReference>
<dbReference type="PANTHER" id="PTHR11006:SF68">
    <property type="entry name" value="PROTEIN ARGININE N-METHYLTRANSFERASE PRMT10"/>
    <property type="match status" value="1"/>
</dbReference>
<organism evidence="3 4">
    <name type="scientific">Mikania micrantha</name>
    <name type="common">bitter vine</name>
    <dbReference type="NCBI Taxonomy" id="192012"/>
    <lineage>
        <taxon>Eukaryota</taxon>
        <taxon>Viridiplantae</taxon>
        <taxon>Streptophyta</taxon>
        <taxon>Embryophyta</taxon>
        <taxon>Tracheophyta</taxon>
        <taxon>Spermatophyta</taxon>
        <taxon>Magnoliopsida</taxon>
        <taxon>eudicotyledons</taxon>
        <taxon>Gunneridae</taxon>
        <taxon>Pentapetalae</taxon>
        <taxon>asterids</taxon>
        <taxon>campanulids</taxon>
        <taxon>Asterales</taxon>
        <taxon>Asteraceae</taxon>
        <taxon>Asteroideae</taxon>
        <taxon>Heliantheae alliance</taxon>
        <taxon>Eupatorieae</taxon>
        <taxon>Mikania</taxon>
    </lineage>
</organism>
<dbReference type="GO" id="GO:0005634">
    <property type="term" value="C:nucleus"/>
    <property type="evidence" value="ECO:0007669"/>
    <property type="project" value="TreeGrafter"/>
</dbReference>
<gene>
    <name evidence="3" type="ORF">E3N88_40872</name>
</gene>
<protein>
    <recommendedName>
        <fullName evidence="5">Methyltransferase small domain-containing protein</fullName>
    </recommendedName>
</protein>
<proteinExistence type="predicted"/>
<dbReference type="EMBL" id="SZYD01000019">
    <property type="protein sequence ID" value="KAD2393895.1"/>
    <property type="molecule type" value="Genomic_DNA"/>
</dbReference>
<dbReference type="Pfam" id="PF06325">
    <property type="entry name" value="PrmA"/>
    <property type="match status" value="1"/>
</dbReference>
<evidence type="ECO:0000256" key="2">
    <source>
        <dbReference type="SAM" id="MobiDB-lite"/>
    </source>
</evidence>
<keyword evidence="4" id="KW-1185">Reference proteome</keyword>
<dbReference type="Proteomes" id="UP000326396">
    <property type="component" value="Linkage Group LG9"/>
</dbReference>
<dbReference type="InterPro" id="IPR025799">
    <property type="entry name" value="Arg_MeTrfase"/>
</dbReference>
<accession>A0A5N6LNZ0</accession>
<feature type="region of interest" description="Disordered" evidence="2">
    <location>
        <begin position="249"/>
        <end position="274"/>
    </location>
</feature>
<dbReference type="Gene3D" id="3.40.50.150">
    <property type="entry name" value="Vaccinia Virus protein VP39"/>
    <property type="match status" value="1"/>
</dbReference>
<dbReference type="GO" id="GO:0016274">
    <property type="term" value="F:protein-arginine N-methyltransferase activity"/>
    <property type="evidence" value="ECO:0007669"/>
    <property type="project" value="InterPro"/>
</dbReference>
<dbReference type="AlphaFoldDB" id="A0A5N6LNZ0"/>
<comment type="caution">
    <text evidence="3">The sequence shown here is derived from an EMBL/GenBank/DDBJ whole genome shotgun (WGS) entry which is preliminary data.</text>
</comment>
<dbReference type="CDD" id="cd02440">
    <property type="entry name" value="AdoMet_MTases"/>
    <property type="match status" value="1"/>
</dbReference>
<sequence length="274" mass="30892">MAAPPSTKASISPTISTPMPFFTSRNKRSLIVFEWMLITTNALDVGTGSGILAIWSAQAGAKKVYVVEATKMAWHARALVKANNLHDVVEVIEGSVEDISLPEKGIQAMLGRKENPAECAVELTTTPIIDDGTHWGQQQQRRFIWEEEDASFYNIYDFRCSIGPFEATHIWGQPMPKSGGSTPYYDRQSTTLPKNSYLFSAIRSGGSYIPKPRHVLHHDRGVGYLLRLEWKRRRKKGICLRWGNRYGPAHKRPEGKKQDMTKDSLPSLEDKTFK</sequence>
<keyword evidence="1" id="KW-0949">S-adenosyl-L-methionine</keyword>
<feature type="compositionally biased region" description="Basic and acidic residues" evidence="2">
    <location>
        <begin position="251"/>
        <end position="274"/>
    </location>
</feature>
<name>A0A5N6LNZ0_9ASTR</name>
<reference evidence="3 4" key="1">
    <citation type="submission" date="2019-05" db="EMBL/GenBank/DDBJ databases">
        <title>Mikania micrantha, genome provides insights into the molecular mechanism of rapid growth.</title>
        <authorList>
            <person name="Liu B."/>
        </authorList>
    </citation>
    <scope>NUCLEOTIDE SEQUENCE [LARGE SCALE GENOMIC DNA]</scope>
    <source>
        <strain evidence="3">NLD-2019</strain>
        <tissue evidence="3">Leaf</tissue>
    </source>
</reference>
<evidence type="ECO:0000256" key="1">
    <source>
        <dbReference type="ARBA" id="ARBA00022691"/>
    </source>
</evidence>
<dbReference type="GO" id="GO:0042054">
    <property type="term" value="F:histone methyltransferase activity"/>
    <property type="evidence" value="ECO:0007669"/>
    <property type="project" value="TreeGrafter"/>
</dbReference>
<dbReference type="SUPFAM" id="SSF53335">
    <property type="entry name" value="S-adenosyl-L-methionine-dependent methyltransferases"/>
    <property type="match status" value="1"/>
</dbReference>
<evidence type="ECO:0000313" key="4">
    <source>
        <dbReference type="Proteomes" id="UP000326396"/>
    </source>
</evidence>
<dbReference type="OrthoDB" id="1715851at2759"/>
<dbReference type="PANTHER" id="PTHR11006">
    <property type="entry name" value="PROTEIN ARGININE N-METHYLTRANSFERASE"/>
    <property type="match status" value="1"/>
</dbReference>
<evidence type="ECO:0000313" key="3">
    <source>
        <dbReference type="EMBL" id="KAD2393895.1"/>
    </source>
</evidence>
<evidence type="ECO:0008006" key="5">
    <source>
        <dbReference type="Google" id="ProtNLM"/>
    </source>
</evidence>